<accession>A0ABQ2SQT6</accession>
<evidence type="ECO:0000313" key="3">
    <source>
        <dbReference type="Proteomes" id="UP000659767"/>
    </source>
</evidence>
<feature type="compositionally biased region" description="Basic residues" evidence="1">
    <location>
        <begin position="94"/>
        <end position="105"/>
    </location>
</feature>
<feature type="compositionally biased region" description="Low complexity" evidence="1">
    <location>
        <begin position="63"/>
        <end position="93"/>
    </location>
</feature>
<protein>
    <submittedName>
        <fullName evidence="2">Uncharacterized protein</fullName>
    </submittedName>
</protein>
<evidence type="ECO:0000256" key="1">
    <source>
        <dbReference type="SAM" id="MobiDB-lite"/>
    </source>
</evidence>
<name>A0ABQ2SQT6_STRBA</name>
<comment type="caution">
    <text evidence="2">The sequence shown here is derived from an EMBL/GenBank/DDBJ whole genome shotgun (WGS) entry which is preliminary data.</text>
</comment>
<feature type="region of interest" description="Disordered" evidence="1">
    <location>
        <begin position="63"/>
        <end position="105"/>
    </location>
</feature>
<reference evidence="3" key="1">
    <citation type="journal article" date="2019" name="Int. J. Syst. Evol. Microbiol.">
        <title>The Global Catalogue of Microorganisms (GCM) 10K type strain sequencing project: providing services to taxonomists for standard genome sequencing and annotation.</title>
        <authorList>
            <consortium name="The Broad Institute Genomics Platform"/>
            <consortium name="The Broad Institute Genome Sequencing Center for Infectious Disease"/>
            <person name="Wu L."/>
            <person name="Ma J."/>
        </authorList>
    </citation>
    <scope>NUCLEOTIDE SEQUENCE [LARGE SCALE GENOMIC DNA]</scope>
    <source>
        <strain evidence="3">JCM 4350</strain>
    </source>
</reference>
<organism evidence="2 3">
    <name type="scientific">Streptomyces badius</name>
    <dbReference type="NCBI Taxonomy" id="1941"/>
    <lineage>
        <taxon>Bacteria</taxon>
        <taxon>Bacillati</taxon>
        <taxon>Actinomycetota</taxon>
        <taxon>Actinomycetes</taxon>
        <taxon>Kitasatosporales</taxon>
        <taxon>Streptomycetaceae</taxon>
        <taxon>Streptomyces</taxon>
    </lineage>
</organism>
<dbReference type="EMBL" id="BMSZ01000002">
    <property type="protein sequence ID" value="GGS37386.1"/>
    <property type="molecule type" value="Genomic_DNA"/>
</dbReference>
<evidence type="ECO:0000313" key="2">
    <source>
        <dbReference type="EMBL" id="GGS37386.1"/>
    </source>
</evidence>
<dbReference type="Proteomes" id="UP000659767">
    <property type="component" value="Unassembled WGS sequence"/>
</dbReference>
<gene>
    <name evidence="2" type="ORF">GCM10010253_08620</name>
</gene>
<proteinExistence type="predicted"/>
<sequence>MYRGSGPSSKLRTIECPRSGRCSKGRVRTGGLAGLNRAGVPAVMGSRRYGEGLPRTFAGGPAAAAGGVRAGRPGVDAGSARTRCTAAAAPRPRATLRRVRRSGPV</sequence>
<keyword evidence="3" id="KW-1185">Reference proteome</keyword>